<dbReference type="GeneID" id="63786494"/>
<proteinExistence type="predicted"/>
<evidence type="ECO:0000256" key="5">
    <source>
        <dbReference type="SAM" id="MobiDB-lite"/>
    </source>
</evidence>
<keyword evidence="2" id="KW-0968">Cytoplasmic vesicle</keyword>
<feature type="region of interest" description="Disordered" evidence="5">
    <location>
        <begin position="606"/>
        <end position="632"/>
    </location>
</feature>
<evidence type="ECO:0000313" key="8">
    <source>
        <dbReference type="Proteomes" id="UP000193685"/>
    </source>
</evidence>
<accession>A0A1Y2F2E9</accession>
<dbReference type="GO" id="GO:0032012">
    <property type="term" value="P:regulation of ARF protein signal transduction"/>
    <property type="evidence" value="ECO:0007669"/>
    <property type="project" value="InterPro"/>
</dbReference>
<dbReference type="GO" id="GO:0005085">
    <property type="term" value="F:guanyl-nucleotide exchange factor activity"/>
    <property type="evidence" value="ECO:0007669"/>
    <property type="project" value="InterPro"/>
</dbReference>
<feature type="compositionally biased region" description="Basic and acidic residues" evidence="5">
    <location>
        <begin position="160"/>
        <end position="171"/>
    </location>
</feature>
<dbReference type="InterPro" id="IPR032691">
    <property type="entry name" value="Mon2/Sec7/BIG1-like_HUS"/>
</dbReference>
<dbReference type="PROSITE" id="PS50190">
    <property type="entry name" value="SEC7"/>
    <property type="match status" value="1"/>
</dbReference>
<dbReference type="Pfam" id="PF20252">
    <property type="entry name" value="BIG2_C"/>
    <property type="match status" value="1"/>
</dbReference>
<dbReference type="SMART" id="SM00222">
    <property type="entry name" value="Sec7"/>
    <property type="match status" value="1"/>
</dbReference>
<dbReference type="InterPro" id="IPR000904">
    <property type="entry name" value="Sec7_dom"/>
</dbReference>
<dbReference type="CDD" id="cd00171">
    <property type="entry name" value="Sec7"/>
    <property type="match status" value="1"/>
</dbReference>
<gene>
    <name evidence="7" type="ORF">BCR37DRAFT_382549</name>
</gene>
<dbReference type="PANTHER" id="PTHR10663:SF375">
    <property type="entry name" value="LD29171P"/>
    <property type="match status" value="1"/>
</dbReference>
<dbReference type="Gene3D" id="1.10.220.20">
    <property type="match status" value="1"/>
</dbReference>
<dbReference type="InterPro" id="IPR016024">
    <property type="entry name" value="ARM-type_fold"/>
</dbReference>
<keyword evidence="8" id="KW-1185">Reference proteome</keyword>
<reference evidence="7 8" key="1">
    <citation type="submission" date="2016-07" db="EMBL/GenBank/DDBJ databases">
        <title>Pervasive Adenine N6-methylation of Active Genes in Fungi.</title>
        <authorList>
            <consortium name="DOE Joint Genome Institute"/>
            <person name="Mondo S.J."/>
            <person name="Dannebaum R.O."/>
            <person name="Kuo R.C."/>
            <person name="Labutti K."/>
            <person name="Haridas S."/>
            <person name="Kuo A."/>
            <person name="Salamov A."/>
            <person name="Ahrendt S.R."/>
            <person name="Lipzen A."/>
            <person name="Sullivan W."/>
            <person name="Andreopoulos W.B."/>
            <person name="Clum A."/>
            <person name="Lindquist E."/>
            <person name="Daum C."/>
            <person name="Ramamoorthy G.K."/>
            <person name="Gryganskyi A."/>
            <person name="Culley D."/>
            <person name="Magnuson J.K."/>
            <person name="James T.Y."/>
            <person name="O'Malley M.A."/>
            <person name="Stajich J.E."/>
            <person name="Spatafora J.W."/>
            <person name="Visel A."/>
            <person name="Grigoriev I.V."/>
        </authorList>
    </citation>
    <scope>NUCLEOTIDE SEQUENCE [LARGE SCALE GENOMIC DNA]</scope>
    <source>
        <strain evidence="7 8">12-1054</strain>
    </source>
</reference>
<dbReference type="Pfam" id="PF12783">
    <property type="entry name" value="Sec7-like_HUS"/>
    <property type="match status" value="1"/>
</dbReference>
<dbReference type="OrthoDB" id="18431at2759"/>
<dbReference type="SUPFAM" id="SSF48425">
    <property type="entry name" value="Sec7 domain"/>
    <property type="match status" value="1"/>
</dbReference>
<evidence type="ECO:0000313" key="7">
    <source>
        <dbReference type="EMBL" id="ORY77664.1"/>
    </source>
</evidence>
<dbReference type="Pfam" id="PF09324">
    <property type="entry name" value="Sec7-like_HDS"/>
    <property type="match status" value="1"/>
</dbReference>
<dbReference type="OMA" id="FWKSNEM"/>
<dbReference type="STRING" id="56484.A0A1Y2F2E9"/>
<sequence>MSEIYFPILEMKTSSFQQKFTFLEILGRLCVDPRALVELYLNYDCDSGAAENIYERILNNLTKLASLSSQLTAAQQWQQDRLPIEHMSPATELDHRRTPSLSIKSKSISQSTTAEGIAMPQEYRLAQLSLRCILDLLKSLVSWCEQGVALAKEQPLSRSDTPDRHSEEGLSRRNTSVRSTFPNEGDAVSRIGQPVAGALSIEDDPTQFETLKHRKTAITDAIKLFNAKPKKGIAALLRQGLLKSMDSRDVAQFLLETEGLNKATIGEFLGEGDPENVSIMHDFVDQLEFTGKDFVEALRRFLQTFRLPGESQKIDRFMLKFADRYCQGNPEAFANADTAYVLAYSVIMLNTDAHNSNVAKNRRMTKAEFLRNNSGIDDGKDLDATMLEKIFDEIQNHEIVLKEEQDAALLQTTANGNAQGFNLSTALATVGRDLQREAYVAASQEMASKSEARFRNLLKSQKKSTVSTASAKYYSASHFEHVGPMFEVVWMPLLASLSGPLQSSEDKDIVNACLTAFRHAIRIVCLFDLDLPRSAFVRTLAWFTSLSNLSEMKPKHVSGIKSLLEVALCEGNGLKDSWKEVLTCISQLERLQLICEGVEQDTMPEVSRVSQVRRSTDTLRSQSSFQANRPPKRPTNISQFVLQEVAASDLMVVVDRIFAQSANLSGAAIVHFVRALSAVSSEEILSSAYTEQPRMYSLQKVVEVSYYNMRRIRFEWSNIWQVLGEHFNEAGCNANQTISFFAVDALRQLASRFLEIDELPHFKFQKDFLRPFEFIFARNPALEVKEMILQCINQMIQARADNIKSGWQTMFGVFTYAASESSEASVNMAFENVKNICREKLPVILSQGSFPSLVSCLTVFAKNRQHQRTSLQALDCLRNTERSLLISPDARAVGGLDSNTDERLVRHWFPILYGFHDILMTGEDMEVRSRALQYLFEALTEHGFSFTPEFWDIICRQLLFPIFFVLKPEKTKLKAEGNEDLSIWLSSTMVEALRNLVQLYTTFSAQLEHMLGGFLDLLSSCICQENDTLARIGSACLQQLIIENAEHFTPSHWARISSTLEQLFRTTTATQLFQQGRNVAGIKERKPALSTVNSSASLDDAIDGTLGDAASMMDAMTATSGRASYDPDLVVPASKKREFKALIVKCVLQLLLIEAVSELLNRNEKVFSAMPRQHVFEILDLLRDSWQFARSFNADRELRLSLWKAGFMKQLPNLLRQEVASASGYINILLKLLMSDTVGKDVQESQVVIQRFLVISRQLLGDFARLDLDAHARNVNAWRPLICDLFRGYQSLPSGLFRRHLDIFYNYATEIIGGLPLEGDLQACMEAFLKRVGEDVLFVKGTAAGVDVNLRSEVNEKS</sequence>
<dbReference type="InterPro" id="IPR046455">
    <property type="entry name" value="Sec7/BIG1-like_C"/>
</dbReference>
<feature type="domain" description="SEC7" evidence="6">
    <location>
        <begin position="207"/>
        <end position="397"/>
    </location>
</feature>
<dbReference type="InterPro" id="IPR015403">
    <property type="entry name" value="Mon2/Sec7/BIG1-like_HDS"/>
</dbReference>
<dbReference type="Pfam" id="PF01369">
    <property type="entry name" value="Sec7"/>
    <property type="match status" value="1"/>
</dbReference>
<dbReference type="FunFam" id="1.10.220.20:FF:000002">
    <property type="entry name" value="Brefeldin A-inhibited guanine nucleotide-exchange protein 1"/>
    <property type="match status" value="1"/>
</dbReference>
<dbReference type="RefSeq" id="XP_040723049.1">
    <property type="nucleotide sequence ID" value="XM_040869895.1"/>
</dbReference>
<feature type="compositionally biased region" description="Polar residues" evidence="5">
    <location>
        <begin position="172"/>
        <end position="182"/>
    </location>
</feature>
<dbReference type="Proteomes" id="UP000193685">
    <property type="component" value="Unassembled WGS sequence"/>
</dbReference>
<dbReference type="PANTHER" id="PTHR10663">
    <property type="entry name" value="GUANYL-NUCLEOTIDE EXCHANGE FACTOR"/>
    <property type="match status" value="1"/>
</dbReference>
<comment type="subcellular location">
    <subcellularLocation>
        <location evidence="4">Cytoplasmic vesicle</location>
        <location evidence="4">COPI-coated vesicle membrane</location>
    </subcellularLocation>
    <subcellularLocation>
        <location evidence="3">Cytoplasmic vesicle</location>
        <location evidence="3">COPII-coated vesicle membrane</location>
    </subcellularLocation>
</comment>
<dbReference type="Gene3D" id="1.10.1000.11">
    <property type="entry name" value="Arf Nucleotide-binding Site Opener,domain 2"/>
    <property type="match status" value="1"/>
</dbReference>
<feature type="region of interest" description="Disordered" evidence="5">
    <location>
        <begin position="152"/>
        <end position="188"/>
    </location>
</feature>
<dbReference type="GO" id="GO:0030663">
    <property type="term" value="C:COPI-coated vesicle membrane"/>
    <property type="evidence" value="ECO:0007669"/>
    <property type="project" value="UniProtKB-SubCell"/>
</dbReference>
<dbReference type="SUPFAM" id="SSF48371">
    <property type="entry name" value="ARM repeat"/>
    <property type="match status" value="1"/>
</dbReference>
<dbReference type="EMBL" id="MCFI01000019">
    <property type="protein sequence ID" value="ORY77664.1"/>
    <property type="molecule type" value="Genomic_DNA"/>
</dbReference>
<evidence type="ECO:0000256" key="2">
    <source>
        <dbReference type="ARBA" id="ARBA00023329"/>
    </source>
</evidence>
<comment type="caution">
    <text evidence="7">The sequence shown here is derived from an EMBL/GenBank/DDBJ whole genome shotgun (WGS) entry which is preliminary data.</text>
</comment>
<dbReference type="FunFam" id="1.10.1000.11:FF:000003">
    <property type="entry name" value="Brefeldin A-inhibited guanine nucleotide-exchange protein 1"/>
    <property type="match status" value="1"/>
</dbReference>
<evidence type="ECO:0000259" key="6">
    <source>
        <dbReference type="PROSITE" id="PS50190"/>
    </source>
</evidence>
<keyword evidence="1" id="KW-0963">Cytoplasm</keyword>
<evidence type="ECO:0000256" key="1">
    <source>
        <dbReference type="ARBA" id="ARBA00022490"/>
    </source>
</evidence>
<protein>
    <recommendedName>
        <fullName evidence="6">SEC7 domain-containing protein</fullName>
    </recommendedName>
</protein>
<feature type="compositionally biased region" description="Polar residues" evidence="5">
    <location>
        <begin position="608"/>
        <end position="627"/>
    </location>
</feature>
<dbReference type="InterPro" id="IPR023394">
    <property type="entry name" value="Sec7_C_sf"/>
</dbReference>
<evidence type="ECO:0000256" key="4">
    <source>
        <dbReference type="ARBA" id="ARBA00060451"/>
    </source>
</evidence>
<dbReference type="InterPro" id="IPR035999">
    <property type="entry name" value="Sec7_dom_sf"/>
</dbReference>
<name>A0A1Y2F2E9_PROLT</name>
<dbReference type="GO" id="GO:0012507">
    <property type="term" value="C:ER to Golgi transport vesicle membrane"/>
    <property type="evidence" value="ECO:0007669"/>
    <property type="project" value="UniProtKB-SubCell"/>
</dbReference>
<organism evidence="7 8">
    <name type="scientific">Protomyces lactucae-debilis</name>
    <dbReference type="NCBI Taxonomy" id="2754530"/>
    <lineage>
        <taxon>Eukaryota</taxon>
        <taxon>Fungi</taxon>
        <taxon>Dikarya</taxon>
        <taxon>Ascomycota</taxon>
        <taxon>Taphrinomycotina</taxon>
        <taxon>Taphrinomycetes</taxon>
        <taxon>Taphrinales</taxon>
        <taxon>Protomycetaceae</taxon>
        <taxon>Protomyces</taxon>
    </lineage>
</organism>
<evidence type="ECO:0000256" key="3">
    <source>
        <dbReference type="ARBA" id="ARBA00049643"/>
    </source>
</evidence>